<evidence type="ECO:0000313" key="1">
    <source>
        <dbReference type="EMBL" id="ABK94580.1"/>
    </source>
</evidence>
<dbReference type="AlphaFoldDB" id="A9PDX7"/>
<dbReference type="EMBL" id="EF146510">
    <property type="protein sequence ID" value="ABK94580.1"/>
    <property type="molecule type" value="mRNA"/>
</dbReference>
<organism evidence="1">
    <name type="scientific">Populus trichocarpa</name>
    <name type="common">Western balsam poplar</name>
    <name type="synonym">Populus balsamifera subsp. trichocarpa</name>
    <dbReference type="NCBI Taxonomy" id="3694"/>
    <lineage>
        <taxon>Eukaryota</taxon>
        <taxon>Viridiplantae</taxon>
        <taxon>Streptophyta</taxon>
        <taxon>Embryophyta</taxon>
        <taxon>Tracheophyta</taxon>
        <taxon>Spermatophyta</taxon>
        <taxon>Magnoliopsida</taxon>
        <taxon>eudicotyledons</taxon>
        <taxon>Gunneridae</taxon>
        <taxon>Pentapetalae</taxon>
        <taxon>rosids</taxon>
        <taxon>fabids</taxon>
        <taxon>Malpighiales</taxon>
        <taxon>Salicaceae</taxon>
        <taxon>Saliceae</taxon>
        <taxon>Populus</taxon>
    </lineage>
</organism>
<sequence length="61" mass="6761">MDEFAAKLRGIVGVNGWWWLLLFGRVLVPQGDASFYGGGASFCDRKTKNGRLKATPTMGRR</sequence>
<protein>
    <submittedName>
        <fullName evidence="1">Uncharacterized protein</fullName>
    </submittedName>
</protein>
<name>A9PDX7_POPTR</name>
<proteinExistence type="evidence at transcript level"/>
<reference evidence="1" key="1">
    <citation type="journal article" date="2008" name="BMC Genomics">
        <title>Analysis of 4,664 high-quality sequence-finished poplar full-length cDNA clones and their utility for the discovery of genes responding to insect feeding.</title>
        <authorList>
            <person name="Ralph S.G."/>
            <person name="Chun H.J."/>
            <person name="Cooper D."/>
            <person name="Kirkpatrick R."/>
            <person name="Kolosova N."/>
            <person name="Gunter L."/>
            <person name="Tuskan G.A."/>
            <person name="Douglas C.J."/>
            <person name="Holt R.A."/>
            <person name="Jones S.J."/>
            <person name="Marra M.A."/>
            <person name="Bohlmann J."/>
        </authorList>
    </citation>
    <scope>NUCLEOTIDE SEQUENCE</scope>
    <source>
        <tissue evidence="1">Phloem and cambium</tissue>
    </source>
</reference>
<accession>A9PDX7</accession>